<sequence length="195" mass="21605">MQDLVESFTLAPDDPAATKESEASDIGGTSSIEYDLIQLGCADIVTEQRDPADEIDPTAEIPEARVTPCKDERSGHRSVSKTEGVSRPKQSKYTTRVLIYGLQVLPAHRLGAFATRRVQETHNIADLFLGFLSMSVVTVLVLISLGHLEASRSVTLRGYRTHGRYEPLMSFIRLLETIRCLHLFYFDGAMGEASF</sequence>
<feature type="region of interest" description="Disordered" evidence="1">
    <location>
        <begin position="1"/>
        <end position="29"/>
    </location>
</feature>
<dbReference type="RefSeq" id="XP_064709887.1">
    <property type="nucleotide sequence ID" value="XM_064853488.1"/>
</dbReference>
<comment type="caution">
    <text evidence="3">The sequence shown here is derived from an EMBL/GenBank/DDBJ whole genome shotgun (WGS) entry which is preliminary data.</text>
</comment>
<dbReference type="AlphaFoldDB" id="A0AAV9NK39"/>
<evidence type="ECO:0000313" key="3">
    <source>
        <dbReference type="EMBL" id="KAK5060066.1"/>
    </source>
</evidence>
<name>A0AAV9NK39_9EURO</name>
<keyword evidence="2" id="KW-1133">Transmembrane helix</keyword>
<evidence type="ECO:0000313" key="4">
    <source>
        <dbReference type="Proteomes" id="UP001358417"/>
    </source>
</evidence>
<dbReference type="Proteomes" id="UP001358417">
    <property type="component" value="Unassembled WGS sequence"/>
</dbReference>
<accession>A0AAV9NK39</accession>
<reference evidence="3 4" key="1">
    <citation type="submission" date="2023-08" db="EMBL/GenBank/DDBJ databases">
        <title>Black Yeasts Isolated from many extreme environments.</title>
        <authorList>
            <person name="Coleine C."/>
            <person name="Stajich J.E."/>
            <person name="Selbmann L."/>
        </authorList>
    </citation>
    <scope>NUCLEOTIDE SEQUENCE [LARGE SCALE GENOMIC DNA]</scope>
    <source>
        <strain evidence="3 4">CCFEE 5792</strain>
    </source>
</reference>
<keyword evidence="2" id="KW-0472">Membrane</keyword>
<organism evidence="3 4">
    <name type="scientific">Exophiala bonariae</name>
    <dbReference type="NCBI Taxonomy" id="1690606"/>
    <lineage>
        <taxon>Eukaryota</taxon>
        <taxon>Fungi</taxon>
        <taxon>Dikarya</taxon>
        <taxon>Ascomycota</taxon>
        <taxon>Pezizomycotina</taxon>
        <taxon>Eurotiomycetes</taxon>
        <taxon>Chaetothyriomycetidae</taxon>
        <taxon>Chaetothyriales</taxon>
        <taxon>Herpotrichiellaceae</taxon>
        <taxon>Exophiala</taxon>
    </lineage>
</organism>
<evidence type="ECO:0000256" key="2">
    <source>
        <dbReference type="SAM" id="Phobius"/>
    </source>
</evidence>
<dbReference type="GeneID" id="89978108"/>
<keyword evidence="4" id="KW-1185">Reference proteome</keyword>
<protein>
    <submittedName>
        <fullName evidence="3">Uncharacterized protein</fullName>
    </submittedName>
</protein>
<proteinExistence type="predicted"/>
<keyword evidence="2" id="KW-0812">Transmembrane</keyword>
<feature type="transmembrane region" description="Helical" evidence="2">
    <location>
        <begin position="127"/>
        <end position="148"/>
    </location>
</feature>
<evidence type="ECO:0000256" key="1">
    <source>
        <dbReference type="SAM" id="MobiDB-lite"/>
    </source>
</evidence>
<dbReference type="EMBL" id="JAVRRD010000004">
    <property type="protein sequence ID" value="KAK5060066.1"/>
    <property type="molecule type" value="Genomic_DNA"/>
</dbReference>
<gene>
    <name evidence="3" type="ORF">LTR84_009950</name>
</gene>